<dbReference type="GO" id="GO:0001228">
    <property type="term" value="F:DNA-binding transcription activator activity, RNA polymerase II-specific"/>
    <property type="evidence" value="ECO:0007669"/>
    <property type="project" value="TreeGrafter"/>
</dbReference>
<dbReference type="InterPro" id="IPR053157">
    <property type="entry name" value="Sterol_Uptake_Regulator"/>
</dbReference>
<dbReference type="STRING" id="37992.A0A4Z0YMI0"/>
<dbReference type="OrthoDB" id="5229455at2759"/>
<reference evidence="3 4" key="1">
    <citation type="submission" date="2019-03" db="EMBL/GenBank/DDBJ databases">
        <title>Draft genome sequence of Xylaria hypoxylon DSM 108379, a ubiquitous saprotrophic-parasitic fungi on hardwood.</title>
        <authorList>
            <person name="Buettner E."/>
            <person name="Leonhardt S."/>
            <person name="Gebauer A.M."/>
            <person name="Liers C."/>
            <person name="Hofrichter M."/>
            <person name="Kellner H."/>
        </authorList>
    </citation>
    <scope>NUCLEOTIDE SEQUENCE [LARGE SCALE GENOMIC DNA]</scope>
    <source>
        <strain evidence="3 4">DSM 108379</strain>
    </source>
</reference>
<dbReference type="Gene3D" id="4.10.240.10">
    <property type="entry name" value="Zn(2)-C6 fungal-type DNA-binding domain"/>
    <property type="match status" value="1"/>
</dbReference>
<dbReference type="Proteomes" id="UP000297716">
    <property type="component" value="Unassembled WGS sequence"/>
</dbReference>
<dbReference type="PROSITE" id="PS50048">
    <property type="entry name" value="ZN2_CY6_FUNGAL_2"/>
    <property type="match status" value="1"/>
</dbReference>
<dbReference type="InterPro" id="IPR001138">
    <property type="entry name" value="Zn2Cys6_DnaBD"/>
</dbReference>
<dbReference type="PROSITE" id="PS00463">
    <property type="entry name" value="ZN2_CY6_FUNGAL_1"/>
    <property type="match status" value="1"/>
</dbReference>
<comment type="caution">
    <text evidence="3">The sequence shown here is derived from an EMBL/GenBank/DDBJ whole genome shotgun (WGS) entry which is preliminary data.</text>
</comment>
<name>A0A4Z0YMI0_9PEZI</name>
<protein>
    <recommendedName>
        <fullName evidence="2">Zn(2)-C6 fungal-type domain-containing protein</fullName>
    </recommendedName>
</protein>
<dbReference type="PANTHER" id="PTHR47784">
    <property type="entry name" value="STEROL UPTAKE CONTROL PROTEIN 2"/>
    <property type="match status" value="1"/>
</dbReference>
<proteinExistence type="predicted"/>
<sequence>MEPIDFNQSTNLPLLTLGSNNTEFDYAAYLQDEEIDYLGDAGSSGSASVMNEAVSASVSPPTPSAIVRSNSNQRLRLERRGHTKSRRGCYNCKRRRIKCQETRPACGHCVKTGLKCEYPLVPQITHQPQNQIPLFSLQDMRFFQHFLLSCSPHHPLGNDSIWTHEVPCLSQNHEYLMHAILGLAASDLMVQDSSLVTFAMAHRLKAIKAIKKTLTDVPKTNTFEEGNALLATCYALTFQSVMLDDGMTEFMTFCRGIVIVAIQMYCKGAKFIFSNFLGDAQMVTLQPLMESIPPIQKDWTDMAVANIAILEPLCKQQVEIEYHQLITNISKALYTSSFLAYQLLCKHYGWWMQIPHENFQCLIDGGNQVCLLLASHWIALKQIMATITGVEHSQRTHQPNRKDGDMDMGTVRWLKYINRQVDVDHQRYNRWPLWVEAQLDIDLGYFGKKH</sequence>
<evidence type="ECO:0000313" key="3">
    <source>
        <dbReference type="EMBL" id="TGJ85479.1"/>
    </source>
</evidence>
<dbReference type="InterPro" id="IPR036864">
    <property type="entry name" value="Zn2-C6_fun-type_DNA-bd_sf"/>
</dbReference>
<evidence type="ECO:0000259" key="2">
    <source>
        <dbReference type="PROSITE" id="PS50048"/>
    </source>
</evidence>
<dbReference type="Pfam" id="PF00172">
    <property type="entry name" value="Zn_clus"/>
    <property type="match status" value="1"/>
</dbReference>
<keyword evidence="1" id="KW-0539">Nucleus</keyword>
<organism evidence="3 4">
    <name type="scientific">Xylaria hypoxylon</name>
    <dbReference type="NCBI Taxonomy" id="37992"/>
    <lineage>
        <taxon>Eukaryota</taxon>
        <taxon>Fungi</taxon>
        <taxon>Dikarya</taxon>
        <taxon>Ascomycota</taxon>
        <taxon>Pezizomycotina</taxon>
        <taxon>Sordariomycetes</taxon>
        <taxon>Xylariomycetidae</taxon>
        <taxon>Xylariales</taxon>
        <taxon>Xylariaceae</taxon>
        <taxon>Xylaria</taxon>
    </lineage>
</organism>
<dbReference type="EMBL" id="SKBN01000045">
    <property type="protein sequence ID" value="TGJ85479.1"/>
    <property type="molecule type" value="Genomic_DNA"/>
</dbReference>
<dbReference type="PRINTS" id="PR00755">
    <property type="entry name" value="AFLATOXINBRP"/>
</dbReference>
<evidence type="ECO:0000256" key="1">
    <source>
        <dbReference type="ARBA" id="ARBA00023242"/>
    </source>
</evidence>
<dbReference type="SUPFAM" id="SSF57701">
    <property type="entry name" value="Zn2/Cys6 DNA-binding domain"/>
    <property type="match status" value="1"/>
</dbReference>
<evidence type="ECO:0000313" key="4">
    <source>
        <dbReference type="Proteomes" id="UP000297716"/>
    </source>
</evidence>
<dbReference type="SMART" id="SM00066">
    <property type="entry name" value="GAL4"/>
    <property type="match status" value="1"/>
</dbReference>
<accession>A0A4Z0YMI0</accession>
<dbReference type="PANTHER" id="PTHR47784:SF7">
    <property type="entry name" value="ZN(II)2CYS6 TRANSCRIPTION FACTOR (EUROFUNG)"/>
    <property type="match status" value="1"/>
</dbReference>
<dbReference type="GO" id="GO:0008270">
    <property type="term" value="F:zinc ion binding"/>
    <property type="evidence" value="ECO:0007669"/>
    <property type="project" value="InterPro"/>
</dbReference>
<dbReference type="AlphaFoldDB" id="A0A4Z0YMI0"/>
<keyword evidence="4" id="KW-1185">Reference proteome</keyword>
<dbReference type="CDD" id="cd00067">
    <property type="entry name" value="GAL4"/>
    <property type="match status" value="1"/>
</dbReference>
<gene>
    <name evidence="3" type="ORF">E0Z10_g3321</name>
</gene>
<feature type="domain" description="Zn(2)-C6 fungal-type" evidence="2">
    <location>
        <begin position="88"/>
        <end position="118"/>
    </location>
</feature>